<organism evidence="1 2">
    <name type="scientific">Austropuccinia psidii MF-1</name>
    <dbReference type="NCBI Taxonomy" id="1389203"/>
    <lineage>
        <taxon>Eukaryota</taxon>
        <taxon>Fungi</taxon>
        <taxon>Dikarya</taxon>
        <taxon>Basidiomycota</taxon>
        <taxon>Pucciniomycotina</taxon>
        <taxon>Pucciniomycetes</taxon>
        <taxon>Pucciniales</taxon>
        <taxon>Sphaerophragmiaceae</taxon>
        <taxon>Austropuccinia</taxon>
    </lineage>
</organism>
<name>A0A9Q3CYV1_9BASI</name>
<sequence>MLWGLVYQDSIPVSPDYSSLKEFNTRFSFLEEISTSMQSTAATPLVPENQIITLRVVTAGKKNIAHGIINMTYFFIQYIQALLAKLGIRRWAPELNNASDSLYNKACCISAIQTFRQISAGGAFEYMNIKLWSLNNIQLLEAAYNHIVFW</sequence>
<dbReference type="EMBL" id="AVOT02011169">
    <property type="protein sequence ID" value="MBW0491615.1"/>
    <property type="molecule type" value="Genomic_DNA"/>
</dbReference>
<gene>
    <name evidence="1" type="ORF">O181_031330</name>
</gene>
<reference evidence="1" key="1">
    <citation type="submission" date="2021-03" db="EMBL/GenBank/DDBJ databases">
        <title>Draft genome sequence of rust myrtle Austropuccinia psidii MF-1, a brazilian biotype.</title>
        <authorList>
            <person name="Quecine M.C."/>
            <person name="Pachon D.M.R."/>
            <person name="Bonatelli M.L."/>
            <person name="Correr F.H."/>
            <person name="Franceschini L.M."/>
            <person name="Leite T.F."/>
            <person name="Margarido G.R.A."/>
            <person name="Almeida C.A."/>
            <person name="Ferrarezi J.A."/>
            <person name="Labate C.A."/>
        </authorList>
    </citation>
    <scope>NUCLEOTIDE SEQUENCE</scope>
    <source>
        <strain evidence="1">MF-1</strain>
    </source>
</reference>
<accession>A0A9Q3CYV1</accession>
<dbReference type="Proteomes" id="UP000765509">
    <property type="component" value="Unassembled WGS sequence"/>
</dbReference>
<evidence type="ECO:0000313" key="1">
    <source>
        <dbReference type="EMBL" id="MBW0491615.1"/>
    </source>
</evidence>
<keyword evidence="2" id="KW-1185">Reference proteome</keyword>
<comment type="caution">
    <text evidence="1">The sequence shown here is derived from an EMBL/GenBank/DDBJ whole genome shotgun (WGS) entry which is preliminary data.</text>
</comment>
<evidence type="ECO:0000313" key="2">
    <source>
        <dbReference type="Proteomes" id="UP000765509"/>
    </source>
</evidence>
<dbReference type="OrthoDB" id="2505488at2759"/>
<dbReference type="AlphaFoldDB" id="A0A9Q3CYV1"/>
<proteinExistence type="predicted"/>
<protein>
    <submittedName>
        <fullName evidence="1">Uncharacterized protein</fullName>
    </submittedName>
</protein>